<accession>A0AA88XHE9</accession>
<feature type="compositionally biased region" description="Basic residues" evidence="1">
    <location>
        <begin position="52"/>
        <end position="62"/>
    </location>
</feature>
<keyword evidence="2" id="KW-0732">Signal</keyword>
<evidence type="ECO:0000256" key="2">
    <source>
        <dbReference type="SAM" id="SignalP"/>
    </source>
</evidence>
<dbReference type="Proteomes" id="UP001186944">
    <property type="component" value="Unassembled WGS sequence"/>
</dbReference>
<proteinExistence type="predicted"/>
<feature type="chain" id="PRO_5041650770" evidence="2">
    <location>
        <begin position="27"/>
        <end position="152"/>
    </location>
</feature>
<reference evidence="3" key="1">
    <citation type="submission" date="2019-08" db="EMBL/GenBank/DDBJ databases">
        <title>The improved chromosome-level genome for the pearl oyster Pinctada fucata martensii using PacBio sequencing and Hi-C.</title>
        <authorList>
            <person name="Zheng Z."/>
        </authorList>
    </citation>
    <scope>NUCLEOTIDE SEQUENCE</scope>
    <source>
        <strain evidence="3">ZZ-2019</strain>
        <tissue evidence="3">Adductor muscle</tissue>
    </source>
</reference>
<comment type="caution">
    <text evidence="3">The sequence shown here is derived from an EMBL/GenBank/DDBJ whole genome shotgun (WGS) entry which is preliminary data.</text>
</comment>
<dbReference type="EMBL" id="VSWD01000014">
    <property type="protein sequence ID" value="KAK3082866.1"/>
    <property type="molecule type" value="Genomic_DNA"/>
</dbReference>
<protein>
    <submittedName>
        <fullName evidence="3">Uncharacterized protein</fullName>
    </submittedName>
</protein>
<feature type="compositionally biased region" description="Low complexity" evidence="1">
    <location>
        <begin position="74"/>
        <end position="92"/>
    </location>
</feature>
<dbReference type="AlphaFoldDB" id="A0AA88XHE9"/>
<keyword evidence="4" id="KW-1185">Reference proteome</keyword>
<evidence type="ECO:0000313" key="3">
    <source>
        <dbReference type="EMBL" id="KAK3082866.1"/>
    </source>
</evidence>
<feature type="signal peptide" evidence="2">
    <location>
        <begin position="1"/>
        <end position="26"/>
    </location>
</feature>
<sequence length="152" mass="17286">MESLGLILMIPFSVCFLLLFIVCCFADELKKMCRMPSQLPLHYVPEERIRRQRMRRERRRSNRGQNTSGDDIESLMTSRSRNSSGSSTDTSVTVEHDRFPIIAVLTSERLPNGRVIESHVDAQSLLSVSQTILNHSVDISQSQFESGQEKVS</sequence>
<gene>
    <name evidence="3" type="ORF">FSP39_007475</name>
</gene>
<organism evidence="3 4">
    <name type="scientific">Pinctada imbricata</name>
    <name type="common">Atlantic pearl-oyster</name>
    <name type="synonym">Pinctada martensii</name>
    <dbReference type="NCBI Taxonomy" id="66713"/>
    <lineage>
        <taxon>Eukaryota</taxon>
        <taxon>Metazoa</taxon>
        <taxon>Spiralia</taxon>
        <taxon>Lophotrochozoa</taxon>
        <taxon>Mollusca</taxon>
        <taxon>Bivalvia</taxon>
        <taxon>Autobranchia</taxon>
        <taxon>Pteriomorphia</taxon>
        <taxon>Pterioida</taxon>
        <taxon>Pterioidea</taxon>
        <taxon>Pteriidae</taxon>
        <taxon>Pinctada</taxon>
    </lineage>
</organism>
<evidence type="ECO:0000313" key="4">
    <source>
        <dbReference type="Proteomes" id="UP001186944"/>
    </source>
</evidence>
<evidence type="ECO:0000256" key="1">
    <source>
        <dbReference type="SAM" id="MobiDB-lite"/>
    </source>
</evidence>
<feature type="region of interest" description="Disordered" evidence="1">
    <location>
        <begin position="52"/>
        <end position="92"/>
    </location>
</feature>
<name>A0AA88XHE9_PINIB</name>